<feature type="domain" description="SP-RING-type" evidence="14">
    <location>
        <begin position="179"/>
        <end position="265"/>
    </location>
</feature>
<dbReference type="InterPro" id="IPR004181">
    <property type="entry name" value="Znf_MIZ"/>
</dbReference>
<keyword evidence="10" id="KW-0539">Nucleus</keyword>
<dbReference type="Pfam" id="PF11789">
    <property type="entry name" value="zf-Nse"/>
    <property type="match status" value="1"/>
</dbReference>
<dbReference type="InterPro" id="IPR026846">
    <property type="entry name" value="Nse2(Mms21)"/>
</dbReference>
<comment type="caution">
    <text evidence="15">The sequence shown here is derived from an EMBL/GenBank/DDBJ whole genome shotgun (WGS) entry which is preliminary data.</text>
</comment>
<comment type="pathway">
    <text evidence="2">Protein modification; protein sumoylation.</text>
</comment>
<dbReference type="PROSITE" id="PS51044">
    <property type="entry name" value="ZF_SP_RING"/>
    <property type="match status" value="1"/>
</dbReference>
<protein>
    <recommendedName>
        <fullName evidence="4">E3 SUMO-protein ligase NSE2</fullName>
    </recommendedName>
    <alternativeName>
        <fullName evidence="11">E3 SUMO-protein transferase NSE2</fullName>
    </alternativeName>
    <alternativeName>
        <fullName evidence="12">Non-structural maintenance of chromosomes element 2 homolog</fullName>
    </alternativeName>
</protein>
<dbReference type="EMBL" id="JAFDVH010000010">
    <property type="protein sequence ID" value="KAG7470052.1"/>
    <property type="molecule type" value="Genomic_DNA"/>
</dbReference>
<evidence type="ECO:0000256" key="8">
    <source>
        <dbReference type="ARBA" id="ARBA00022786"/>
    </source>
</evidence>
<evidence type="ECO:0000313" key="15">
    <source>
        <dbReference type="EMBL" id="KAG7470052.1"/>
    </source>
</evidence>
<evidence type="ECO:0000313" key="16">
    <source>
        <dbReference type="Proteomes" id="UP001046870"/>
    </source>
</evidence>
<keyword evidence="9" id="KW-0862">Zinc</keyword>
<dbReference type="AlphaFoldDB" id="A0A9D3Q114"/>
<evidence type="ECO:0000259" key="14">
    <source>
        <dbReference type="PROSITE" id="PS51044"/>
    </source>
</evidence>
<dbReference type="OrthoDB" id="26899at2759"/>
<keyword evidence="5" id="KW-0808">Transferase</keyword>
<dbReference type="GO" id="GO:0005634">
    <property type="term" value="C:nucleus"/>
    <property type="evidence" value="ECO:0007669"/>
    <property type="project" value="UniProtKB-SubCell"/>
</dbReference>
<keyword evidence="7 13" id="KW-0863">Zinc-finger</keyword>
<keyword evidence="6" id="KW-0479">Metal-binding</keyword>
<evidence type="ECO:0000256" key="9">
    <source>
        <dbReference type="ARBA" id="ARBA00022833"/>
    </source>
</evidence>
<dbReference type="GO" id="GO:0008270">
    <property type="term" value="F:zinc ion binding"/>
    <property type="evidence" value="ECO:0007669"/>
    <property type="project" value="UniProtKB-KW"/>
</dbReference>
<comment type="subcellular location">
    <subcellularLocation>
        <location evidence="1">Nucleus</location>
    </subcellularLocation>
</comment>
<reference evidence="15" key="1">
    <citation type="submission" date="2021-01" db="EMBL/GenBank/DDBJ databases">
        <authorList>
            <person name="Zahm M."/>
            <person name="Roques C."/>
            <person name="Cabau C."/>
            <person name="Klopp C."/>
            <person name="Donnadieu C."/>
            <person name="Jouanno E."/>
            <person name="Lampietro C."/>
            <person name="Louis A."/>
            <person name="Herpin A."/>
            <person name="Echchiki A."/>
            <person name="Berthelot C."/>
            <person name="Parey E."/>
            <person name="Roest-Crollius H."/>
            <person name="Braasch I."/>
            <person name="Postlethwait J."/>
            <person name="Bobe J."/>
            <person name="Montfort J."/>
            <person name="Bouchez O."/>
            <person name="Begum T."/>
            <person name="Mejri S."/>
            <person name="Adams A."/>
            <person name="Chen W.-J."/>
            <person name="Guiguen Y."/>
        </authorList>
    </citation>
    <scope>NUCLEOTIDE SEQUENCE</scope>
    <source>
        <strain evidence="15">YG-15Mar2019-1</strain>
        <tissue evidence="15">Brain</tissue>
    </source>
</reference>
<proteinExistence type="inferred from homology"/>
<evidence type="ECO:0000256" key="13">
    <source>
        <dbReference type="PROSITE-ProRule" id="PRU00452"/>
    </source>
</evidence>
<dbReference type="GO" id="GO:0061665">
    <property type="term" value="F:SUMO ligase activity"/>
    <property type="evidence" value="ECO:0007669"/>
    <property type="project" value="TreeGrafter"/>
</dbReference>
<evidence type="ECO:0000256" key="7">
    <source>
        <dbReference type="ARBA" id="ARBA00022771"/>
    </source>
</evidence>
<dbReference type="PANTHER" id="PTHR21330:SF1">
    <property type="entry name" value="E3 SUMO-PROTEIN LIGASE NSE2"/>
    <property type="match status" value="1"/>
</dbReference>
<evidence type="ECO:0000256" key="1">
    <source>
        <dbReference type="ARBA" id="ARBA00004123"/>
    </source>
</evidence>
<evidence type="ECO:0000256" key="5">
    <source>
        <dbReference type="ARBA" id="ARBA00022679"/>
    </source>
</evidence>
<dbReference type="Gene3D" id="3.30.40.10">
    <property type="entry name" value="Zinc/RING finger domain, C3HC4 (zinc finger)"/>
    <property type="match status" value="1"/>
</dbReference>
<dbReference type="SUPFAM" id="SSF57850">
    <property type="entry name" value="RING/U-box"/>
    <property type="match status" value="1"/>
</dbReference>
<accession>A0A9D3Q114</accession>
<keyword evidence="16" id="KW-1185">Reference proteome</keyword>
<comment type="similarity">
    <text evidence="3">Belongs to the NSE2 family.</text>
</comment>
<dbReference type="Proteomes" id="UP001046870">
    <property type="component" value="Chromosome 10"/>
</dbReference>
<dbReference type="GO" id="GO:0000724">
    <property type="term" value="P:double-strand break repair via homologous recombination"/>
    <property type="evidence" value="ECO:0007669"/>
    <property type="project" value="InterPro"/>
</dbReference>
<evidence type="ECO:0000256" key="10">
    <source>
        <dbReference type="ARBA" id="ARBA00023242"/>
    </source>
</evidence>
<sequence length="268" mass="29968">MSSDSLICVQGRKRAFGVFGVLPEILNGVGDILRLAGTSVAMSLSAVTSKLSDLKKCQTDIGTGMDIVTEVALDLVETEGSEEDLKKLEQMMLDCARLDREINCFVEAVEQITTEARQQPPEAMFTVKNRVRERFAELEGSFSESDLQRHKKVVSYRESLRNAQKLANPSAAASTEEELDEDIVVTQSQQKLTCPLTLMEMVNPVKNKKCSHHYDHDAVLDMIRRNESQKKKFRCPVVGCSNTDVKQSDLVVDVAMKRMIQKKQGPRT</sequence>
<dbReference type="CDD" id="cd16651">
    <property type="entry name" value="SPL-RING_NSE2"/>
    <property type="match status" value="1"/>
</dbReference>
<dbReference type="GO" id="GO:0016925">
    <property type="term" value="P:protein sumoylation"/>
    <property type="evidence" value="ECO:0007669"/>
    <property type="project" value="TreeGrafter"/>
</dbReference>
<organism evidence="15 16">
    <name type="scientific">Megalops atlanticus</name>
    <name type="common">Tarpon</name>
    <name type="synonym">Clupea gigantea</name>
    <dbReference type="NCBI Taxonomy" id="7932"/>
    <lineage>
        <taxon>Eukaryota</taxon>
        <taxon>Metazoa</taxon>
        <taxon>Chordata</taxon>
        <taxon>Craniata</taxon>
        <taxon>Vertebrata</taxon>
        <taxon>Euteleostomi</taxon>
        <taxon>Actinopterygii</taxon>
        <taxon>Neopterygii</taxon>
        <taxon>Teleostei</taxon>
        <taxon>Elopiformes</taxon>
        <taxon>Megalopidae</taxon>
        <taxon>Megalops</taxon>
    </lineage>
</organism>
<evidence type="ECO:0000256" key="3">
    <source>
        <dbReference type="ARBA" id="ARBA00008212"/>
    </source>
</evidence>
<gene>
    <name evidence="15" type="ORF">MATL_G00135320</name>
</gene>
<keyword evidence="8" id="KW-0833">Ubl conjugation pathway</keyword>
<dbReference type="PANTHER" id="PTHR21330">
    <property type="entry name" value="E3 SUMO-PROTEIN LIGASE NSE2"/>
    <property type="match status" value="1"/>
</dbReference>
<dbReference type="GO" id="GO:0030915">
    <property type="term" value="C:Smc5-Smc6 complex"/>
    <property type="evidence" value="ECO:0007669"/>
    <property type="project" value="InterPro"/>
</dbReference>
<evidence type="ECO:0000256" key="2">
    <source>
        <dbReference type="ARBA" id="ARBA00004718"/>
    </source>
</evidence>
<name>A0A9D3Q114_MEGAT</name>
<evidence type="ECO:0000256" key="11">
    <source>
        <dbReference type="ARBA" id="ARBA00031731"/>
    </source>
</evidence>
<evidence type="ECO:0000256" key="12">
    <source>
        <dbReference type="ARBA" id="ARBA00032533"/>
    </source>
</evidence>
<evidence type="ECO:0000256" key="4">
    <source>
        <dbReference type="ARBA" id="ARBA00020923"/>
    </source>
</evidence>
<evidence type="ECO:0000256" key="6">
    <source>
        <dbReference type="ARBA" id="ARBA00022723"/>
    </source>
</evidence>
<dbReference type="InterPro" id="IPR013083">
    <property type="entry name" value="Znf_RING/FYVE/PHD"/>
</dbReference>